<dbReference type="InterPro" id="IPR039793">
    <property type="entry name" value="UROS/Hem4"/>
</dbReference>
<dbReference type="Proteomes" id="UP000676456">
    <property type="component" value="Unassembled WGS sequence"/>
</dbReference>
<evidence type="ECO:0000313" key="12">
    <source>
        <dbReference type="Proteomes" id="UP000676456"/>
    </source>
</evidence>
<evidence type="ECO:0000256" key="8">
    <source>
        <dbReference type="ARBA" id="ARBA00048617"/>
    </source>
</evidence>
<dbReference type="InterPro" id="IPR036108">
    <property type="entry name" value="4pyrrol_syn_uPrphyn_synt_sf"/>
</dbReference>
<reference evidence="11 12" key="1">
    <citation type="submission" date="2021-05" db="EMBL/GenBank/DDBJ databases">
        <title>Novel Bacillus species.</title>
        <authorList>
            <person name="Liu G."/>
        </authorList>
    </citation>
    <scope>NUCLEOTIDE SEQUENCE [LARGE SCALE GENOMIC DNA]</scope>
    <source>
        <strain evidence="11 12">FJAT-49682</strain>
    </source>
</reference>
<sequence length="270" mass="30938">MKGVPQLPLKGKHVLITRGSDQGEKFCNDVASAGGIPYMIPLIDFRAHEDINAPYFISNIKQYDWIIFTSKNGVNYFFQHIQDKIEDYELINSQLQFAVVGEKTQEALNRYRLPSQFMPNVYTAEDFARDFFELGLNANRVLIPKGNLASTTIADSFRSRNLVADEWIVYDTYYPTKETDKLIKILKEDLLDVAAFTSPSTFNHFIKIVKQNHLDLHAKKLLMAAIGTVTKRTIEQAGFHAPIWPATFTIDHMFEELCDYFAKQEQEGNV</sequence>
<comment type="caution">
    <text evidence="11">The sequence shown here is derived from an EMBL/GenBank/DDBJ whole genome shotgun (WGS) entry which is preliminary data.</text>
</comment>
<dbReference type="EC" id="4.2.1.75" evidence="3 9"/>
<keyword evidence="4 9" id="KW-0456">Lyase</keyword>
<evidence type="ECO:0000256" key="2">
    <source>
        <dbReference type="ARBA" id="ARBA00008133"/>
    </source>
</evidence>
<evidence type="ECO:0000256" key="4">
    <source>
        <dbReference type="ARBA" id="ARBA00023239"/>
    </source>
</evidence>
<protein>
    <recommendedName>
        <fullName evidence="7 9">Uroporphyrinogen-III synthase</fullName>
        <ecNumber evidence="3 9">4.2.1.75</ecNumber>
    </recommendedName>
</protein>
<dbReference type="Pfam" id="PF02602">
    <property type="entry name" value="HEM4"/>
    <property type="match status" value="1"/>
</dbReference>
<accession>A0A942Z2J5</accession>
<dbReference type="GO" id="GO:0006780">
    <property type="term" value="P:uroporphyrinogen III biosynthetic process"/>
    <property type="evidence" value="ECO:0007669"/>
    <property type="project" value="UniProtKB-UniRule"/>
</dbReference>
<dbReference type="Gene3D" id="3.40.50.10090">
    <property type="match status" value="2"/>
</dbReference>
<name>A0A942Z2J5_9BACI</name>
<evidence type="ECO:0000256" key="7">
    <source>
        <dbReference type="ARBA" id="ARBA00040167"/>
    </source>
</evidence>
<dbReference type="CDD" id="cd06578">
    <property type="entry name" value="HemD"/>
    <property type="match status" value="1"/>
</dbReference>
<dbReference type="InterPro" id="IPR003754">
    <property type="entry name" value="4pyrrol_synth_uPrphyn_synth"/>
</dbReference>
<evidence type="ECO:0000256" key="3">
    <source>
        <dbReference type="ARBA" id="ARBA00013109"/>
    </source>
</evidence>
<keyword evidence="12" id="KW-1185">Reference proteome</keyword>
<comment type="similarity">
    <text evidence="2 9">Belongs to the uroporphyrinogen-III synthase family.</text>
</comment>
<comment type="function">
    <text evidence="6 9">Catalyzes cyclization of the linear tetrapyrrole, hydroxymethylbilane, to the macrocyclic uroporphyrinogen III.</text>
</comment>
<dbReference type="GO" id="GO:0004852">
    <property type="term" value="F:uroporphyrinogen-III synthase activity"/>
    <property type="evidence" value="ECO:0007669"/>
    <property type="project" value="UniProtKB-UniRule"/>
</dbReference>
<evidence type="ECO:0000256" key="9">
    <source>
        <dbReference type="RuleBase" id="RU366031"/>
    </source>
</evidence>
<gene>
    <name evidence="11" type="ORF">KHA91_07475</name>
</gene>
<comment type="catalytic activity">
    <reaction evidence="8 9">
        <text>hydroxymethylbilane = uroporphyrinogen III + H2O</text>
        <dbReference type="Rhea" id="RHEA:18965"/>
        <dbReference type="ChEBI" id="CHEBI:15377"/>
        <dbReference type="ChEBI" id="CHEBI:57308"/>
        <dbReference type="ChEBI" id="CHEBI:57845"/>
        <dbReference type="EC" id="4.2.1.75"/>
    </reaction>
</comment>
<feature type="domain" description="Tetrapyrrole biosynthesis uroporphyrinogen III synthase" evidence="10">
    <location>
        <begin position="31"/>
        <end position="255"/>
    </location>
</feature>
<organism evidence="11 12">
    <name type="scientific">Lederbergia citrea</name>
    <dbReference type="NCBI Taxonomy" id="2833581"/>
    <lineage>
        <taxon>Bacteria</taxon>
        <taxon>Bacillati</taxon>
        <taxon>Bacillota</taxon>
        <taxon>Bacilli</taxon>
        <taxon>Bacillales</taxon>
        <taxon>Bacillaceae</taxon>
        <taxon>Lederbergia</taxon>
    </lineage>
</organism>
<keyword evidence="5 9" id="KW-0627">Porphyrin biosynthesis</keyword>
<evidence type="ECO:0000256" key="1">
    <source>
        <dbReference type="ARBA" id="ARBA00004772"/>
    </source>
</evidence>
<dbReference type="GO" id="GO:0006782">
    <property type="term" value="P:protoporphyrinogen IX biosynthetic process"/>
    <property type="evidence" value="ECO:0007669"/>
    <property type="project" value="UniProtKB-UniRule"/>
</dbReference>
<dbReference type="SUPFAM" id="SSF69618">
    <property type="entry name" value="HemD-like"/>
    <property type="match status" value="1"/>
</dbReference>
<dbReference type="PANTHER" id="PTHR38042">
    <property type="entry name" value="UROPORPHYRINOGEN-III SYNTHASE, CHLOROPLASTIC"/>
    <property type="match status" value="1"/>
</dbReference>
<dbReference type="RefSeq" id="WP_213097539.1">
    <property type="nucleotide sequence ID" value="NZ_JAGYPK010000001.1"/>
</dbReference>
<comment type="pathway">
    <text evidence="1 9">Porphyrin-containing compound metabolism; protoporphyrin-IX biosynthesis; coproporphyrinogen-III from 5-aminolevulinate: step 3/4.</text>
</comment>
<evidence type="ECO:0000259" key="10">
    <source>
        <dbReference type="Pfam" id="PF02602"/>
    </source>
</evidence>
<dbReference type="EMBL" id="JAGYPN010000001">
    <property type="protein sequence ID" value="MBS4222598.1"/>
    <property type="molecule type" value="Genomic_DNA"/>
</dbReference>
<evidence type="ECO:0000313" key="11">
    <source>
        <dbReference type="EMBL" id="MBS4222598.1"/>
    </source>
</evidence>
<evidence type="ECO:0000256" key="5">
    <source>
        <dbReference type="ARBA" id="ARBA00023244"/>
    </source>
</evidence>
<dbReference type="PANTHER" id="PTHR38042:SF1">
    <property type="entry name" value="UROPORPHYRINOGEN-III SYNTHASE, CHLOROPLASTIC"/>
    <property type="match status" value="1"/>
</dbReference>
<evidence type="ECO:0000256" key="6">
    <source>
        <dbReference type="ARBA" id="ARBA00037589"/>
    </source>
</evidence>
<proteinExistence type="inferred from homology"/>
<dbReference type="AlphaFoldDB" id="A0A942Z2J5"/>